<dbReference type="Gene3D" id="1.10.357.10">
    <property type="entry name" value="Tetracycline Repressor, domain 2"/>
    <property type="match status" value="1"/>
</dbReference>
<evidence type="ECO:0000256" key="6">
    <source>
        <dbReference type="SAM" id="MobiDB-lite"/>
    </source>
</evidence>
<feature type="region of interest" description="Disordered" evidence="6">
    <location>
        <begin position="1"/>
        <end position="27"/>
    </location>
</feature>
<evidence type="ECO:0000313" key="8">
    <source>
        <dbReference type="EMBL" id="CCH89113.1"/>
    </source>
</evidence>
<name>I4F0F0_MODI5</name>
<dbReference type="PANTHER" id="PTHR30055:SF175">
    <property type="entry name" value="HTH-TYPE TRANSCRIPTIONAL REPRESSOR KSTR2"/>
    <property type="match status" value="1"/>
</dbReference>
<dbReference type="KEGG" id="mmar:MODMU_3703"/>
<accession>I4F0F0</accession>
<keyword evidence="2" id="KW-0805">Transcription regulation</keyword>
<dbReference type="Proteomes" id="UP000006461">
    <property type="component" value="Chromosome"/>
</dbReference>
<dbReference type="OMA" id="YWFANKE"/>
<organism evidence="8 9">
    <name type="scientific">Modestobacter italicus (strain DSM 44449 / CECT 9708 / BC 501)</name>
    <dbReference type="NCBI Taxonomy" id="2732864"/>
    <lineage>
        <taxon>Bacteria</taxon>
        <taxon>Bacillati</taxon>
        <taxon>Actinomycetota</taxon>
        <taxon>Actinomycetes</taxon>
        <taxon>Geodermatophilales</taxon>
        <taxon>Geodermatophilaceae</taxon>
        <taxon>Modestobacter</taxon>
    </lineage>
</organism>
<dbReference type="eggNOG" id="COG1309">
    <property type="taxonomic scope" value="Bacteria"/>
</dbReference>
<dbReference type="AlphaFoldDB" id="I4F0F0"/>
<evidence type="ECO:0000256" key="1">
    <source>
        <dbReference type="ARBA" id="ARBA00022491"/>
    </source>
</evidence>
<dbReference type="EMBL" id="FO203431">
    <property type="protein sequence ID" value="CCH89113.1"/>
    <property type="molecule type" value="Genomic_DNA"/>
</dbReference>
<dbReference type="SUPFAM" id="SSF46689">
    <property type="entry name" value="Homeodomain-like"/>
    <property type="match status" value="1"/>
</dbReference>
<keyword evidence="3 5" id="KW-0238">DNA-binding</keyword>
<dbReference type="GO" id="GO:0003700">
    <property type="term" value="F:DNA-binding transcription factor activity"/>
    <property type="evidence" value="ECO:0007669"/>
    <property type="project" value="TreeGrafter"/>
</dbReference>
<dbReference type="PRINTS" id="PR00455">
    <property type="entry name" value="HTHTETR"/>
</dbReference>
<dbReference type="InterPro" id="IPR001647">
    <property type="entry name" value="HTH_TetR"/>
</dbReference>
<dbReference type="SUPFAM" id="SSF48498">
    <property type="entry name" value="Tetracyclin repressor-like, C-terminal domain"/>
    <property type="match status" value="1"/>
</dbReference>
<keyword evidence="9" id="KW-1185">Reference proteome</keyword>
<dbReference type="PANTHER" id="PTHR30055">
    <property type="entry name" value="HTH-TYPE TRANSCRIPTIONAL REGULATOR RUTR"/>
    <property type="match status" value="1"/>
</dbReference>
<evidence type="ECO:0000256" key="3">
    <source>
        <dbReference type="ARBA" id="ARBA00023125"/>
    </source>
</evidence>
<evidence type="ECO:0000259" key="7">
    <source>
        <dbReference type="PROSITE" id="PS50977"/>
    </source>
</evidence>
<dbReference type="HOGENOM" id="CLU_069356_20_0_11"/>
<evidence type="ECO:0000256" key="5">
    <source>
        <dbReference type="PROSITE-ProRule" id="PRU00335"/>
    </source>
</evidence>
<dbReference type="Pfam" id="PF00440">
    <property type="entry name" value="TetR_N"/>
    <property type="match status" value="1"/>
</dbReference>
<dbReference type="STRING" id="477641.MODMU_3703"/>
<gene>
    <name evidence="8" type="ordered locus">MODMU_3703</name>
</gene>
<keyword evidence="4" id="KW-0804">Transcription</keyword>
<dbReference type="InterPro" id="IPR036271">
    <property type="entry name" value="Tet_transcr_reg_TetR-rel_C_sf"/>
</dbReference>
<reference evidence="8 9" key="1">
    <citation type="journal article" date="2012" name="J. Bacteriol.">
        <title>Genome Sequence of Radiation-Resistant Modestobacter marinus Strain BC501, a Representative Actinobacterium That Thrives on Calcareous Stone Surfaces.</title>
        <authorList>
            <person name="Normand P."/>
            <person name="Gury J."/>
            <person name="Pujic P."/>
            <person name="Chouaia B."/>
            <person name="Crotti E."/>
            <person name="Brusetti L."/>
            <person name="Daffonchio D."/>
            <person name="Vacherie B."/>
            <person name="Barbe V."/>
            <person name="Medigue C."/>
            <person name="Calteau A."/>
            <person name="Ghodhbane-Gtari F."/>
            <person name="Essoussi I."/>
            <person name="Nouioui I."/>
            <person name="Abbassi-Ghozzi I."/>
            <person name="Gtari M."/>
        </authorList>
    </citation>
    <scope>NUCLEOTIDE SEQUENCE [LARGE SCALE GENOMIC DNA]</scope>
    <source>
        <strain evidence="9">BC 501</strain>
    </source>
</reference>
<dbReference type="GO" id="GO:0000976">
    <property type="term" value="F:transcription cis-regulatory region binding"/>
    <property type="evidence" value="ECO:0007669"/>
    <property type="project" value="TreeGrafter"/>
</dbReference>
<evidence type="ECO:0000256" key="2">
    <source>
        <dbReference type="ARBA" id="ARBA00023015"/>
    </source>
</evidence>
<dbReference type="PROSITE" id="PS50977">
    <property type="entry name" value="HTH_TETR_2"/>
    <property type="match status" value="1"/>
</dbReference>
<dbReference type="InterPro" id="IPR009057">
    <property type="entry name" value="Homeodomain-like_sf"/>
</dbReference>
<proteinExistence type="predicted"/>
<sequence>MQGTPRDTGRGKRRPGRPRHDGSVAQGSARDTIIRVATALFAERGYASTTITEIASAAGLQQSSFYYYFRSKEEILHATLALNRQALAFADDLAERPESAAVRLYELLRYDTLQLCISPFDFNEIERLAEAQPADFVDFWRDYQKLHEHVQALINAGIQLGDFNPCDAELAATAALCLNEGVQKRYRSKNAHDPDSLSPFSIKKRTAEEYADTSAKTTLAALVVSPATLSLVREQVMRTSQA</sequence>
<evidence type="ECO:0000313" key="9">
    <source>
        <dbReference type="Proteomes" id="UP000006461"/>
    </source>
</evidence>
<feature type="domain" description="HTH tetR-type" evidence="7">
    <location>
        <begin position="27"/>
        <end position="87"/>
    </location>
</feature>
<evidence type="ECO:0000256" key="4">
    <source>
        <dbReference type="ARBA" id="ARBA00023163"/>
    </source>
</evidence>
<protein>
    <submittedName>
        <fullName evidence="8">HTH-type transcriptional regulator</fullName>
    </submittedName>
</protein>
<keyword evidence="1" id="KW-0678">Repressor</keyword>
<feature type="DNA-binding region" description="H-T-H motif" evidence="5">
    <location>
        <begin position="50"/>
        <end position="69"/>
    </location>
</feature>
<dbReference type="InterPro" id="IPR050109">
    <property type="entry name" value="HTH-type_TetR-like_transc_reg"/>
</dbReference>